<proteinExistence type="predicted"/>
<sequence length="313" mass="35705">MQVPSLSRVRRAAYTSVPSWTKPLATRCFYTLHPGASWSLYEQKARSREAFADRFFDSRAEFEAYEAEFEQSQVPGLLYQAWQEHSQPIYDSHKEECVRYYALVRKLRPTSVVETGVYSGVSTLAVLAALSVNDHGTLYSIDCSTQFDEFDDDTKRHYERRRPSCCEDGSHLLPGGKQPGWIVPDDLRDRWQLVAGRPQRELPHLLEELGEIDLFVHDSEHSKTGMLFEFDLAWEHLSPGGVLVSPHVGWNDAFDTFISDRAAESGELAVHYVHFDEYDGPGWCRYARKPAVDRERTSAHQSVKTAPKSVADD</sequence>
<name>A0A0W1RCP2_9EURY</name>
<accession>A0A0W1RCP2</accession>
<organism evidence="1 2">
    <name type="scientific">Haloprofundus marisrubri</name>
    <dbReference type="NCBI Taxonomy" id="1514971"/>
    <lineage>
        <taxon>Archaea</taxon>
        <taxon>Methanobacteriati</taxon>
        <taxon>Methanobacteriota</taxon>
        <taxon>Stenosarchaea group</taxon>
        <taxon>Halobacteria</taxon>
        <taxon>Halobacteriales</taxon>
        <taxon>Haloferacaceae</taxon>
        <taxon>Haloprofundus</taxon>
    </lineage>
</organism>
<dbReference type="InterPro" id="IPR029063">
    <property type="entry name" value="SAM-dependent_MTases_sf"/>
</dbReference>
<dbReference type="Proteomes" id="UP000054387">
    <property type="component" value="Unassembled WGS sequence"/>
</dbReference>
<keyword evidence="2" id="KW-1185">Reference proteome</keyword>
<protein>
    <recommendedName>
        <fullName evidence="3">Methyltransferase</fullName>
    </recommendedName>
</protein>
<dbReference type="Gene3D" id="3.40.50.150">
    <property type="entry name" value="Vaccinia Virus protein VP39"/>
    <property type="match status" value="1"/>
</dbReference>
<evidence type="ECO:0008006" key="3">
    <source>
        <dbReference type="Google" id="ProtNLM"/>
    </source>
</evidence>
<dbReference type="Pfam" id="PF13578">
    <property type="entry name" value="Methyltransf_24"/>
    <property type="match status" value="1"/>
</dbReference>
<dbReference type="EMBL" id="LOPU01000016">
    <property type="protein sequence ID" value="KTG10828.1"/>
    <property type="molecule type" value="Genomic_DNA"/>
</dbReference>
<gene>
    <name evidence="1" type="ORF">AUR64_06460</name>
</gene>
<reference evidence="1 2" key="1">
    <citation type="submission" date="2015-12" db="EMBL/GenBank/DDBJ databases">
        <title>Haloprofundus marisrubri gen. nov., sp. nov., an extremely halophilic archaeon isolated from the Discovery deep brine-seawater interface in the Red Sea.</title>
        <authorList>
            <person name="Zhang G."/>
            <person name="Stingl U."/>
            <person name="Rashid M."/>
        </authorList>
    </citation>
    <scope>NUCLEOTIDE SEQUENCE [LARGE SCALE GENOMIC DNA]</scope>
    <source>
        <strain evidence="1 2">SB9</strain>
    </source>
</reference>
<evidence type="ECO:0000313" key="1">
    <source>
        <dbReference type="EMBL" id="KTG10828.1"/>
    </source>
</evidence>
<evidence type="ECO:0000313" key="2">
    <source>
        <dbReference type="Proteomes" id="UP000054387"/>
    </source>
</evidence>
<comment type="caution">
    <text evidence="1">The sequence shown here is derived from an EMBL/GenBank/DDBJ whole genome shotgun (WGS) entry which is preliminary data.</text>
</comment>
<dbReference type="AlphaFoldDB" id="A0A0W1RCP2"/>
<dbReference type="SUPFAM" id="SSF53335">
    <property type="entry name" value="S-adenosyl-L-methionine-dependent methyltransferases"/>
    <property type="match status" value="1"/>
</dbReference>